<dbReference type="KEGG" id="egd:GS424_006010"/>
<dbReference type="PANTHER" id="PTHR43591">
    <property type="entry name" value="METHYLTRANSFERASE"/>
    <property type="match status" value="1"/>
</dbReference>
<keyword evidence="2" id="KW-0808">Transferase</keyword>
<dbReference type="Pfam" id="PF08241">
    <property type="entry name" value="Methyltransf_11"/>
    <property type="match status" value="1"/>
</dbReference>
<evidence type="ECO:0000259" key="1">
    <source>
        <dbReference type="Pfam" id="PF08241"/>
    </source>
</evidence>
<gene>
    <name evidence="2" type="ORF">GS424_006010</name>
</gene>
<accession>A0A6L7IV14</accession>
<organism evidence="2 3">
    <name type="scientific">Eggerthella guodeyinii</name>
    <dbReference type="NCBI Taxonomy" id="2690837"/>
    <lineage>
        <taxon>Bacteria</taxon>
        <taxon>Bacillati</taxon>
        <taxon>Actinomycetota</taxon>
        <taxon>Coriobacteriia</taxon>
        <taxon>Eggerthellales</taxon>
        <taxon>Eggerthellaceae</taxon>
        <taxon>Eggerthella</taxon>
    </lineage>
</organism>
<dbReference type="Proteomes" id="UP000478463">
    <property type="component" value="Chromosome"/>
</dbReference>
<dbReference type="RefSeq" id="WP_160943171.1">
    <property type="nucleotide sequence ID" value="NZ_CP063310.1"/>
</dbReference>
<dbReference type="AlphaFoldDB" id="A0A6L7IV14"/>
<name>A0A6L7IV14_9ACTN</name>
<sequence>MDKAFWERFASLYDLAMKTRGGAADEAAAWAAARVAPDARVLDAACGTGLFACALAPGAARVDACDYAPAMVERTRAKAARLGLANVSCSVEDACALSFADDAFDAAVAANVLHLLDRPEAALAELSRVTKADGLLILPNYVNAESDGAMRFQKLIGAAGFSPARSWTADGYRAFLEANGLVVEESRLFDARQPLLVAAARVVGRAARRG</sequence>
<proteinExistence type="predicted"/>
<evidence type="ECO:0000313" key="3">
    <source>
        <dbReference type="Proteomes" id="UP000478463"/>
    </source>
</evidence>
<dbReference type="GO" id="GO:0032259">
    <property type="term" value="P:methylation"/>
    <property type="evidence" value="ECO:0007669"/>
    <property type="project" value="UniProtKB-KW"/>
</dbReference>
<dbReference type="CDD" id="cd02440">
    <property type="entry name" value="AdoMet_MTases"/>
    <property type="match status" value="1"/>
</dbReference>
<reference evidence="2 3" key="1">
    <citation type="submission" date="2020-10" db="EMBL/GenBank/DDBJ databases">
        <title>Eggerthella sp. nov., isolated from human feces.</title>
        <authorList>
            <person name="Yajun G."/>
        </authorList>
    </citation>
    <scope>NUCLEOTIDE SEQUENCE [LARGE SCALE GENOMIC DNA]</scope>
    <source>
        <strain evidence="2 3">HF-1101</strain>
    </source>
</reference>
<dbReference type="GO" id="GO:0008757">
    <property type="term" value="F:S-adenosylmethionine-dependent methyltransferase activity"/>
    <property type="evidence" value="ECO:0007669"/>
    <property type="project" value="InterPro"/>
</dbReference>
<feature type="domain" description="Methyltransferase type 11" evidence="1">
    <location>
        <begin position="42"/>
        <end position="138"/>
    </location>
</feature>
<dbReference type="Gene3D" id="3.40.50.150">
    <property type="entry name" value="Vaccinia Virus protein VP39"/>
    <property type="match status" value="1"/>
</dbReference>
<evidence type="ECO:0000313" key="2">
    <source>
        <dbReference type="EMBL" id="QOS69397.1"/>
    </source>
</evidence>
<dbReference type="EMBL" id="CP063310">
    <property type="protein sequence ID" value="QOS69397.1"/>
    <property type="molecule type" value="Genomic_DNA"/>
</dbReference>
<protein>
    <submittedName>
        <fullName evidence="2">Class I SAM-dependent methyltransferase</fullName>
    </submittedName>
</protein>
<dbReference type="InterPro" id="IPR029063">
    <property type="entry name" value="SAM-dependent_MTases_sf"/>
</dbReference>
<dbReference type="SUPFAM" id="SSF53335">
    <property type="entry name" value="S-adenosyl-L-methionine-dependent methyltransferases"/>
    <property type="match status" value="1"/>
</dbReference>
<keyword evidence="2" id="KW-0489">Methyltransferase</keyword>
<dbReference type="InterPro" id="IPR013216">
    <property type="entry name" value="Methyltransf_11"/>
</dbReference>